<sequence>MTSYFQHAKFKAPMANMRSAVGALWRNGSSIAGLYEPLSPEETKPVTGEPVNFRGDIPKHAGDKKHQRRMRYAAPRPIVENVENLLVTPSGGGWCNGTLFERYSSCKPGLRMLFEQRAPVREVESGYFIQSEHIDTFGDWTSEYLNPLAGVENIDAPVFLPATFANKPYVKRDSARLGIDFSILDAPVLIKDARVVRQQMYIRYWLPEYALRLREFYKADPVTPKPGSMIYLSRHGEPSEVAVRTHPNRLIEEIVKSRGGTVLRTDETSFEGYVAAAADAETVLLDHGSAGYNLVYWQPKRVIEFVSDAWWMNSFLFFANSLGVDDYGIICTDYGDDDAVATRLNALLDEPVS</sequence>
<protein>
    <submittedName>
        <fullName evidence="3">Glycosyltransferase 61 family protein</fullName>
    </submittedName>
</protein>
<evidence type="ECO:0000259" key="2">
    <source>
        <dbReference type="Pfam" id="PF04577"/>
    </source>
</evidence>
<evidence type="ECO:0000313" key="4">
    <source>
        <dbReference type="Proteomes" id="UP001560685"/>
    </source>
</evidence>
<gene>
    <name evidence="3" type="ORF">ABFZ84_03720</name>
</gene>
<evidence type="ECO:0000313" key="3">
    <source>
        <dbReference type="EMBL" id="MEX6632647.1"/>
    </source>
</evidence>
<feature type="region of interest" description="Disordered" evidence="1">
    <location>
        <begin position="41"/>
        <end position="70"/>
    </location>
</feature>
<proteinExistence type="predicted"/>
<keyword evidence="4" id="KW-1185">Reference proteome</keyword>
<dbReference type="InterPro" id="IPR049625">
    <property type="entry name" value="Glyco_transf_61_cat"/>
</dbReference>
<comment type="caution">
    <text evidence="3">The sequence shown here is derived from an EMBL/GenBank/DDBJ whole genome shotgun (WGS) entry which is preliminary data.</text>
</comment>
<reference evidence="3 4" key="1">
    <citation type="submission" date="2024-05" db="EMBL/GenBank/DDBJ databases">
        <title>Three bacterial strains, DH-69, EH-24, and ECK-19 isolated from coastal sediments.</title>
        <authorList>
            <person name="Ye Y.-Q."/>
            <person name="Du Z.-J."/>
        </authorList>
    </citation>
    <scope>NUCLEOTIDE SEQUENCE [LARGE SCALE GENOMIC DNA]</scope>
    <source>
        <strain evidence="3 4">ECK-19</strain>
    </source>
</reference>
<dbReference type="EMBL" id="JBEHZE010000001">
    <property type="protein sequence ID" value="MEX6632647.1"/>
    <property type="molecule type" value="Genomic_DNA"/>
</dbReference>
<organism evidence="3 4">
    <name type="scientific">Hyphococcus lacteus</name>
    <dbReference type="NCBI Taxonomy" id="3143536"/>
    <lineage>
        <taxon>Bacteria</taxon>
        <taxon>Pseudomonadati</taxon>
        <taxon>Pseudomonadota</taxon>
        <taxon>Alphaproteobacteria</taxon>
        <taxon>Parvularculales</taxon>
        <taxon>Parvularculaceae</taxon>
        <taxon>Hyphococcus</taxon>
    </lineage>
</organism>
<dbReference type="RefSeq" id="WP_369312572.1">
    <property type="nucleotide sequence ID" value="NZ_JBEHZE010000001.1"/>
</dbReference>
<name>A0ABV3Z1H9_9PROT</name>
<feature type="domain" description="Glycosyltransferase 61 catalytic" evidence="2">
    <location>
        <begin position="137"/>
        <end position="303"/>
    </location>
</feature>
<dbReference type="Pfam" id="PF04577">
    <property type="entry name" value="Glyco_transf_61"/>
    <property type="match status" value="1"/>
</dbReference>
<dbReference type="Proteomes" id="UP001560685">
    <property type="component" value="Unassembled WGS sequence"/>
</dbReference>
<evidence type="ECO:0000256" key="1">
    <source>
        <dbReference type="SAM" id="MobiDB-lite"/>
    </source>
</evidence>
<accession>A0ABV3Z1H9</accession>